<reference evidence="1" key="1">
    <citation type="submission" date="2019-08" db="EMBL/GenBank/DDBJ databases">
        <authorList>
            <person name="Kucharzyk K."/>
            <person name="Murdoch R.W."/>
            <person name="Higgins S."/>
            <person name="Loffler F."/>
        </authorList>
    </citation>
    <scope>NUCLEOTIDE SEQUENCE</scope>
</reference>
<name>A0A644YV56_9ZZZZ</name>
<organism evidence="1">
    <name type="scientific">bioreactor metagenome</name>
    <dbReference type="NCBI Taxonomy" id="1076179"/>
    <lineage>
        <taxon>unclassified sequences</taxon>
        <taxon>metagenomes</taxon>
        <taxon>ecological metagenomes</taxon>
    </lineage>
</organism>
<dbReference type="EMBL" id="VSSQ01006338">
    <property type="protein sequence ID" value="MPM32362.1"/>
    <property type="molecule type" value="Genomic_DNA"/>
</dbReference>
<proteinExistence type="predicted"/>
<comment type="caution">
    <text evidence="1">The sequence shown here is derived from an EMBL/GenBank/DDBJ whole genome shotgun (WGS) entry which is preliminary data.</text>
</comment>
<sequence length="158" mass="17109">MKATATETKIPEIMANALPVLMYSIKSPAFACQMLKIATATAEPSSSNTNETVVEVGRPSELKTSRRITSVSITARNNTIMLGNENISGWKTPLRAISIIPLENKVPSNTPTDATVRITHRGATFEPILELRKFTASLATPTLKSSIAKPSNMITIIR</sequence>
<protein>
    <submittedName>
        <fullName evidence="1">Uncharacterized protein</fullName>
    </submittedName>
</protein>
<gene>
    <name evidence="1" type="ORF">SDC9_78924</name>
</gene>
<evidence type="ECO:0000313" key="1">
    <source>
        <dbReference type="EMBL" id="MPM32362.1"/>
    </source>
</evidence>
<dbReference type="AlphaFoldDB" id="A0A644YV56"/>
<accession>A0A644YV56</accession>